<dbReference type="EMBL" id="JEMT01026499">
    <property type="protein sequence ID" value="EXX59342.1"/>
    <property type="molecule type" value="Genomic_DNA"/>
</dbReference>
<dbReference type="PANTHER" id="PTHR34815">
    <property type="entry name" value="LYSINE ACETYLTRANSFERASE"/>
    <property type="match status" value="1"/>
</dbReference>
<accession>A0A015IQ36</accession>
<dbReference type="SUPFAM" id="SSF55729">
    <property type="entry name" value="Acyl-CoA N-acyltransferases (Nat)"/>
    <property type="match status" value="1"/>
</dbReference>
<organism evidence="2 3">
    <name type="scientific">Rhizophagus irregularis (strain DAOM 197198w)</name>
    <name type="common">Glomus intraradices</name>
    <dbReference type="NCBI Taxonomy" id="1432141"/>
    <lineage>
        <taxon>Eukaryota</taxon>
        <taxon>Fungi</taxon>
        <taxon>Fungi incertae sedis</taxon>
        <taxon>Mucoromycota</taxon>
        <taxon>Glomeromycotina</taxon>
        <taxon>Glomeromycetes</taxon>
        <taxon>Glomerales</taxon>
        <taxon>Glomeraceae</taxon>
        <taxon>Rhizophagus</taxon>
    </lineage>
</organism>
<proteinExistence type="predicted"/>
<dbReference type="STRING" id="1432141.A0A015IQ36"/>
<dbReference type="OMA" id="TCWILVD"/>
<dbReference type="Gene3D" id="3.40.630.30">
    <property type="match status" value="1"/>
</dbReference>
<dbReference type="AlphaFoldDB" id="A0A015IQ36"/>
<dbReference type="InterPro" id="IPR053013">
    <property type="entry name" value="LAT"/>
</dbReference>
<dbReference type="OrthoDB" id="2020070at2759"/>
<protein>
    <recommendedName>
        <fullName evidence="1">LYC1 C-terminal domain-containing protein</fullName>
    </recommendedName>
</protein>
<feature type="domain" description="LYC1 C-terminal" evidence="1">
    <location>
        <begin position="173"/>
        <end position="357"/>
    </location>
</feature>
<dbReference type="PANTHER" id="PTHR34815:SF2">
    <property type="entry name" value="N-ACETYLTRANSFERASE DOMAIN-CONTAINING PROTEIN"/>
    <property type="match status" value="1"/>
</dbReference>
<dbReference type="InterPro" id="IPR055100">
    <property type="entry name" value="GNAT_LYC1-like"/>
</dbReference>
<comment type="caution">
    <text evidence="2">The sequence shown here is derived from an EMBL/GenBank/DDBJ whole genome shotgun (WGS) entry which is preliminary data.</text>
</comment>
<evidence type="ECO:0000313" key="2">
    <source>
        <dbReference type="EMBL" id="EXX59342.1"/>
    </source>
</evidence>
<dbReference type="InterPro" id="IPR016181">
    <property type="entry name" value="Acyl_CoA_acyltransferase"/>
</dbReference>
<evidence type="ECO:0000313" key="3">
    <source>
        <dbReference type="Proteomes" id="UP000022910"/>
    </source>
</evidence>
<reference evidence="2 3" key="1">
    <citation type="submission" date="2014-02" db="EMBL/GenBank/DDBJ databases">
        <title>Single nucleus genome sequencing reveals high similarity among nuclei of an endomycorrhizal fungus.</title>
        <authorList>
            <person name="Lin K."/>
            <person name="Geurts R."/>
            <person name="Zhang Z."/>
            <person name="Limpens E."/>
            <person name="Saunders D.G."/>
            <person name="Mu D."/>
            <person name="Pang E."/>
            <person name="Cao H."/>
            <person name="Cha H."/>
            <person name="Lin T."/>
            <person name="Zhou Q."/>
            <person name="Shang Y."/>
            <person name="Li Y."/>
            <person name="Ivanov S."/>
            <person name="Sharma T."/>
            <person name="Velzen R.V."/>
            <person name="Ruijter N.D."/>
            <person name="Aanen D.K."/>
            <person name="Win J."/>
            <person name="Kamoun S."/>
            <person name="Bisseling T."/>
            <person name="Huang S."/>
        </authorList>
    </citation>
    <scope>NUCLEOTIDE SEQUENCE [LARGE SCALE GENOMIC DNA]</scope>
    <source>
        <strain evidence="3">DAOM197198w</strain>
    </source>
</reference>
<dbReference type="Proteomes" id="UP000022910">
    <property type="component" value="Unassembled WGS sequence"/>
</dbReference>
<dbReference type="HOGENOM" id="CLU_038171_2_0_1"/>
<dbReference type="Pfam" id="PF22998">
    <property type="entry name" value="GNAT_LYC1-like"/>
    <property type="match status" value="1"/>
</dbReference>
<name>A0A015IQ36_RHIIW</name>
<keyword evidence="3" id="KW-1185">Reference proteome</keyword>
<evidence type="ECO:0000259" key="1">
    <source>
        <dbReference type="Pfam" id="PF22998"/>
    </source>
</evidence>
<gene>
    <name evidence="2" type="ORF">RirG_189990</name>
</gene>
<sequence length="357" mass="41277">MASTYSLSELTLVKATPEQAIITNKNSFGEWGTHLSLEQYLSRETSLASLPFTSENFTVWVLVPRSTPETTTNILSACETFLRPALIISSSLQKQNCYSIASVFTPQEHRKNGYASYMMELLGKKLKENFQEVGFSFLYSDVGPVFYSRHGWKVFEHKEIQFNIENENFDSITSEAINVTQLSYSDIEEITKYDCSLIEKEIDFNSTKYKVVSLPTFECFEWTFARSEFYAKVKGFKEPNIWGAKVTNKEDKVIGFVLWTYNFSDNTLQILRIRSPDTNTTKLLIRQAKLYASYYNFKKITVWNPDLKLFTETVFIEGGELIERTKSLPSLAWYNNKSSSSSKDDVEWILNEMYAWC</sequence>